<evidence type="ECO:0000313" key="6">
    <source>
        <dbReference type="Proteomes" id="UP000255423"/>
    </source>
</evidence>
<dbReference type="EMBL" id="UHJL01000006">
    <property type="protein sequence ID" value="SUQ26035.1"/>
    <property type="molecule type" value="Genomic_DNA"/>
</dbReference>
<dbReference type="Pfam" id="PF01613">
    <property type="entry name" value="Flavin_Reduct"/>
    <property type="match status" value="1"/>
</dbReference>
<dbReference type="Proteomes" id="UP000255423">
    <property type="component" value="Unassembled WGS sequence"/>
</dbReference>
<dbReference type="AlphaFoldDB" id="A0A380S8D7"/>
<reference evidence="5 6" key="1">
    <citation type="submission" date="2017-08" db="EMBL/GenBank/DDBJ databases">
        <authorList>
            <person name="de Groot N.N."/>
        </authorList>
    </citation>
    <scope>NUCLEOTIDE SEQUENCE [LARGE SCALE GENOMIC DNA]</scope>
    <source>
        <strain evidence="5 6">HM2</strain>
    </source>
</reference>
<dbReference type="Gene3D" id="2.30.110.10">
    <property type="entry name" value="Electron Transport, Fmn-binding Protein, Chain A"/>
    <property type="match status" value="1"/>
</dbReference>
<dbReference type="SUPFAM" id="SSF50475">
    <property type="entry name" value="FMN-binding split barrel"/>
    <property type="match status" value="1"/>
</dbReference>
<dbReference type="InterPro" id="IPR012349">
    <property type="entry name" value="Split_barrel_FMN-bd"/>
</dbReference>
<dbReference type="PANTHER" id="PTHR43567">
    <property type="entry name" value="FLAVOREDOXIN-RELATED-RELATED"/>
    <property type="match status" value="1"/>
</dbReference>
<dbReference type="SMART" id="SM00903">
    <property type="entry name" value="Flavin_Reduct"/>
    <property type="match status" value="1"/>
</dbReference>
<dbReference type="GO" id="GO:0016646">
    <property type="term" value="F:oxidoreductase activity, acting on the CH-NH group of donors, NAD or NADP as acceptor"/>
    <property type="evidence" value="ECO:0007669"/>
    <property type="project" value="UniProtKB-ARBA"/>
</dbReference>
<feature type="domain" description="Flavin reductase like" evidence="4">
    <location>
        <begin position="9"/>
        <end position="153"/>
    </location>
</feature>
<name>A0A380S8D7_FIBSU</name>
<dbReference type="GO" id="GO:0010181">
    <property type="term" value="F:FMN binding"/>
    <property type="evidence" value="ECO:0007669"/>
    <property type="project" value="InterPro"/>
</dbReference>
<keyword evidence="2" id="KW-0285">Flavoprotein</keyword>
<gene>
    <name evidence="5" type="ORF">SAMN05661053_2840</name>
</gene>
<dbReference type="InterPro" id="IPR052174">
    <property type="entry name" value="Flavoredoxin"/>
</dbReference>
<protein>
    <submittedName>
        <fullName evidence="5">NADH-FMN oxidoreductase RutF, flavin reductase (DIM6/NTAB) family</fullName>
    </submittedName>
</protein>
<dbReference type="InterPro" id="IPR002563">
    <property type="entry name" value="Flavin_Rdtase-like_dom"/>
</dbReference>
<evidence type="ECO:0000313" key="5">
    <source>
        <dbReference type="EMBL" id="SUQ26035.1"/>
    </source>
</evidence>
<comment type="cofactor">
    <cofactor evidence="1">
        <name>FMN</name>
        <dbReference type="ChEBI" id="CHEBI:58210"/>
    </cofactor>
</comment>
<proteinExistence type="inferred from homology"/>
<evidence type="ECO:0000256" key="3">
    <source>
        <dbReference type="ARBA" id="ARBA00038054"/>
    </source>
</evidence>
<dbReference type="PANTHER" id="PTHR43567:SF1">
    <property type="entry name" value="FLAVOREDOXIN"/>
    <property type="match status" value="1"/>
</dbReference>
<evidence type="ECO:0000256" key="2">
    <source>
        <dbReference type="ARBA" id="ARBA00022630"/>
    </source>
</evidence>
<evidence type="ECO:0000256" key="1">
    <source>
        <dbReference type="ARBA" id="ARBA00001917"/>
    </source>
</evidence>
<accession>A0A380S8D7</accession>
<evidence type="ECO:0000259" key="4">
    <source>
        <dbReference type="SMART" id="SM00903"/>
    </source>
</evidence>
<dbReference type="RefSeq" id="WP_109573633.1">
    <property type="nucleotide sequence ID" value="NZ_UHJL01000006.1"/>
</dbReference>
<sequence>MRKNLGVKTYLYPQPTLVIATYNEDGSANAMVAAWGSISDNNQVAIYVAKTHKTIPNILARKAFTVSMATADHIKAIDYLGITSGNRVADKFAKAGFTSVKSENVDAPLVAELPLALECKLVSYDEESELLLGEIVNVTADESVLDQDGKLSVEKLAPVCYDSAGHGYYVMERRVGNAFSDGKSI</sequence>
<organism evidence="5 6">
    <name type="scientific">Fibrobacter succinogenes</name>
    <name type="common">Bacteroides succinogenes</name>
    <dbReference type="NCBI Taxonomy" id="833"/>
    <lineage>
        <taxon>Bacteria</taxon>
        <taxon>Pseudomonadati</taxon>
        <taxon>Fibrobacterota</taxon>
        <taxon>Fibrobacteria</taxon>
        <taxon>Fibrobacterales</taxon>
        <taxon>Fibrobacteraceae</taxon>
        <taxon>Fibrobacter</taxon>
    </lineage>
</organism>
<comment type="similarity">
    <text evidence="3">Belongs to the flavoredoxin family.</text>
</comment>